<proteinExistence type="predicted"/>
<dbReference type="EMBL" id="FNFU01000009">
    <property type="protein sequence ID" value="SDK62930.1"/>
    <property type="molecule type" value="Genomic_DNA"/>
</dbReference>
<dbReference type="PIRSF" id="PIRSF026631">
    <property type="entry name" value="UCP026631"/>
    <property type="match status" value="1"/>
</dbReference>
<evidence type="ECO:0000313" key="4">
    <source>
        <dbReference type="EMBL" id="SDK62930.1"/>
    </source>
</evidence>
<name>A0A1G9DGE9_9MICO</name>
<dbReference type="Pfam" id="PF03703">
    <property type="entry name" value="bPH_2"/>
    <property type="match status" value="2"/>
</dbReference>
<evidence type="ECO:0000256" key="2">
    <source>
        <dbReference type="SAM" id="Phobius"/>
    </source>
</evidence>
<evidence type="ECO:0000256" key="1">
    <source>
        <dbReference type="SAM" id="MobiDB-lite"/>
    </source>
</evidence>
<keyword evidence="2" id="KW-1133">Transmembrane helix</keyword>
<sequence length="514" mass="54578">MSSLADGEWHRLHPATPLLRGGIFVFAAIGFILANLRERVLDVVFGIPVGSADPLEEIYRRGSVGWALLAVAGALVVILIAFSLSWRAHTFRVNDEIVEVRSGIVFRSNRKARLDRIQGVNIERPLIPRLFGAAKLEVSVAGQDANVPLAYLGSARADELRRDILRLASGARRPAAESVEPAREPGEGPSEPGVTVGGFARDRVVEFLAPELDPDAAPPESVVRIPPARLFGSIVLSGFTVFLLVGVIALAVGGAIGSSGWLPIAIVPALIGSAGYFLSRLTRSLRFSIAGTPDGVRVGFGLLSTSNETLPPGRVHAIGISQPLLWRPFGWWQVRINKAGRSVSQGAAGEAGTTVLPVGTAADVARVLELILPGYTGEEQGAVIESGMHSRGGSDGFINAPRRAAWLRPFSWRRTGYTLSAGAVVLRRGIVSRELILVPLARLQSVRIDQGPVRRMLGLASARLHTVAGPVSASLAVVDAEEAVRLFEAVAAGAVSCATSDTSHRWNHPTGVFE</sequence>
<dbReference type="InterPro" id="IPR005182">
    <property type="entry name" value="YdbS-like_PH"/>
</dbReference>
<feature type="transmembrane region" description="Helical" evidence="2">
    <location>
        <begin position="260"/>
        <end position="278"/>
    </location>
</feature>
<evidence type="ECO:0000259" key="3">
    <source>
        <dbReference type="Pfam" id="PF03703"/>
    </source>
</evidence>
<feature type="transmembrane region" description="Helical" evidence="2">
    <location>
        <begin position="64"/>
        <end position="84"/>
    </location>
</feature>
<dbReference type="AlphaFoldDB" id="A0A1G9DGE9"/>
<accession>A0A1G9DGE9</accession>
<gene>
    <name evidence="4" type="ORF">SAMN05216282_10930</name>
</gene>
<feature type="region of interest" description="Disordered" evidence="1">
    <location>
        <begin position="175"/>
        <end position="195"/>
    </location>
</feature>
<feature type="domain" description="YdbS-like PH" evidence="3">
    <location>
        <begin position="86"/>
        <end position="162"/>
    </location>
</feature>
<dbReference type="PANTHER" id="PTHR34473">
    <property type="entry name" value="UPF0699 TRANSMEMBRANE PROTEIN YDBS"/>
    <property type="match status" value="1"/>
</dbReference>
<keyword evidence="2" id="KW-0812">Transmembrane</keyword>
<evidence type="ECO:0000313" key="5">
    <source>
        <dbReference type="Proteomes" id="UP000198701"/>
    </source>
</evidence>
<dbReference type="STRING" id="386301.SAMN05216282_10930"/>
<dbReference type="InterPro" id="IPR014529">
    <property type="entry name" value="UCP026631"/>
</dbReference>
<dbReference type="OrthoDB" id="3190163at2"/>
<keyword evidence="5" id="KW-1185">Reference proteome</keyword>
<feature type="domain" description="YdbS-like PH" evidence="3">
    <location>
        <begin position="412"/>
        <end position="488"/>
    </location>
</feature>
<feature type="transmembrane region" description="Helical" evidence="2">
    <location>
        <begin position="18"/>
        <end position="36"/>
    </location>
</feature>
<organism evidence="4 5">
    <name type="scientific">Cryobacterium psychrotolerans</name>
    <dbReference type="NCBI Taxonomy" id="386301"/>
    <lineage>
        <taxon>Bacteria</taxon>
        <taxon>Bacillati</taxon>
        <taxon>Actinomycetota</taxon>
        <taxon>Actinomycetes</taxon>
        <taxon>Micrococcales</taxon>
        <taxon>Microbacteriaceae</taxon>
        <taxon>Cryobacterium</taxon>
    </lineage>
</organism>
<reference evidence="4 5" key="1">
    <citation type="submission" date="2016-10" db="EMBL/GenBank/DDBJ databases">
        <authorList>
            <person name="de Groot N.N."/>
        </authorList>
    </citation>
    <scope>NUCLEOTIDE SEQUENCE [LARGE SCALE GENOMIC DNA]</scope>
    <source>
        <strain evidence="4 5">CGMCC 1.5382</strain>
    </source>
</reference>
<dbReference type="PANTHER" id="PTHR34473:SF2">
    <property type="entry name" value="UPF0699 TRANSMEMBRANE PROTEIN YDBT"/>
    <property type="match status" value="1"/>
</dbReference>
<dbReference type="RefSeq" id="WP_092323470.1">
    <property type="nucleotide sequence ID" value="NZ_FNFU01000009.1"/>
</dbReference>
<keyword evidence="2" id="KW-0472">Membrane</keyword>
<feature type="transmembrane region" description="Helical" evidence="2">
    <location>
        <begin position="230"/>
        <end position="254"/>
    </location>
</feature>
<dbReference type="Proteomes" id="UP000198701">
    <property type="component" value="Unassembled WGS sequence"/>
</dbReference>
<protein>
    <submittedName>
        <fullName evidence="4">Putative membrane protein</fullName>
    </submittedName>
</protein>